<protein>
    <submittedName>
        <fullName evidence="7">Amino acid ABC transporter substrate-binding protein</fullName>
    </submittedName>
</protein>
<dbReference type="SUPFAM" id="SSF53850">
    <property type="entry name" value="Periplasmic binding protein-like II"/>
    <property type="match status" value="1"/>
</dbReference>
<comment type="subcellular location">
    <subcellularLocation>
        <location evidence="1">Cell envelope</location>
    </subcellularLocation>
</comment>
<accession>A0A5C5E801</accession>
<evidence type="ECO:0000256" key="2">
    <source>
        <dbReference type="ARBA" id="ARBA00010333"/>
    </source>
</evidence>
<evidence type="ECO:0000313" key="8">
    <source>
        <dbReference type="Proteomes" id="UP000313395"/>
    </source>
</evidence>
<gene>
    <name evidence="7" type="ORF">FHK04_07555</name>
</gene>
<feature type="signal peptide" evidence="5">
    <location>
        <begin position="1"/>
        <end position="21"/>
    </location>
</feature>
<dbReference type="PANTHER" id="PTHR35936">
    <property type="entry name" value="MEMBRANE-BOUND LYTIC MUREIN TRANSGLYCOSYLASE F"/>
    <property type="match status" value="1"/>
</dbReference>
<dbReference type="GO" id="GO:0030313">
    <property type="term" value="C:cell envelope"/>
    <property type="evidence" value="ECO:0007669"/>
    <property type="project" value="UniProtKB-SubCell"/>
</dbReference>
<dbReference type="CDD" id="cd00996">
    <property type="entry name" value="PBP2_AatB_like"/>
    <property type="match status" value="1"/>
</dbReference>
<keyword evidence="3 5" id="KW-0732">Signal</keyword>
<comment type="caution">
    <text evidence="7">The sequence shown here is derived from an EMBL/GenBank/DDBJ whole genome shotgun (WGS) entry which is preliminary data.</text>
</comment>
<dbReference type="PROSITE" id="PS51257">
    <property type="entry name" value="PROKAR_LIPOPROTEIN"/>
    <property type="match status" value="1"/>
</dbReference>
<dbReference type="EMBL" id="VENO01000002">
    <property type="protein sequence ID" value="TNV69357.1"/>
    <property type="molecule type" value="Genomic_DNA"/>
</dbReference>
<dbReference type="Proteomes" id="UP000313395">
    <property type="component" value="Unassembled WGS sequence"/>
</dbReference>
<evidence type="ECO:0000313" key="7">
    <source>
        <dbReference type="EMBL" id="TNV69357.1"/>
    </source>
</evidence>
<dbReference type="InterPro" id="IPR001638">
    <property type="entry name" value="Solute-binding_3/MltF_N"/>
</dbReference>
<dbReference type="InterPro" id="IPR018313">
    <property type="entry name" value="SBP_3_CS"/>
</dbReference>
<evidence type="ECO:0000256" key="1">
    <source>
        <dbReference type="ARBA" id="ARBA00004196"/>
    </source>
</evidence>
<dbReference type="Gene3D" id="3.40.190.10">
    <property type="entry name" value="Periplasmic binding protein-like II"/>
    <property type="match status" value="2"/>
</dbReference>
<proteinExistence type="inferred from homology"/>
<evidence type="ECO:0000256" key="3">
    <source>
        <dbReference type="ARBA" id="ARBA00022729"/>
    </source>
</evidence>
<dbReference type="PROSITE" id="PS01039">
    <property type="entry name" value="SBP_BACTERIAL_3"/>
    <property type="match status" value="1"/>
</dbReference>
<evidence type="ECO:0000256" key="5">
    <source>
        <dbReference type="SAM" id="SignalP"/>
    </source>
</evidence>
<evidence type="ECO:0000259" key="6">
    <source>
        <dbReference type="SMART" id="SM00062"/>
    </source>
</evidence>
<name>A0A5C5E801_9LACT</name>
<dbReference type="SMART" id="SM00062">
    <property type="entry name" value="PBPb"/>
    <property type="match status" value="1"/>
</dbReference>
<feature type="domain" description="Solute-binding protein family 3/N-terminal" evidence="6">
    <location>
        <begin position="44"/>
        <end position="270"/>
    </location>
</feature>
<dbReference type="PANTHER" id="PTHR35936:SF34">
    <property type="entry name" value="ABC TRANSPORTER EXTRACELLULAR-BINDING PROTEIN YCKB-RELATED"/>
    <property type="match status" value="1"/>
</dbReference>
<dbReference type="Pfam" id="PF00497">
    <property type="entry name" value="SBP_bac_3"/>
    <property type="match status" value="1"/>
</dbReference>
<organism evidence="7 8">
    <name type="scientific">Trichococcus shcherbakoviae subsp. psychrophilus</name>
    <dbReference type="NCBI Taxonomy" id="2585775"/>
    <lineage>
        <taxon>Bacteria</taxon>
        <taxon>Bacillati</taxon>
        <taxon>Bacillota</taxon>
        <taxon>Bacilli</taxon>
        <taxon>Lactobacillales</taxon>
        <taxon>Carnobacteriaceae</taxon>
        <taxon>Trichococcus</taxon>
    </lineage>
</organism>
<dbReference type="AlphaFoldDB" id="A0A5C5E801"/>
<feature type="chain" id="PRO_5038561208" evidence="5">
    <location>
        <begin position="22"/>
        <end position="270"/>
    </location>
</feature>
<reference evidence="7 8" key="1">
    <citation type="submission" date="2019-06" db="EMBL/GenBank/DDBJ databases">
        <title>Description Trichococcus psychrophilus sp. nov., isolated from a cold spring, by genomic and phenotypic analyses.</title>
        <authorList>
            <person name="Zakharyuk A."/>
        </authorList>
    </citation>
    <scope>NUCLEOTIDE SEQUENCE [LARGE SCALE GENOMIC DNA]</scope>
    <source>
        <strain evidence="7 8">SKBG</strain>
    </source>
</reference>
<comment type="similarity">
    <text evidence="2 4">Belongs to the bacterial solute-binding protein 3 family.</text>
</comment>
<evidence type="ECO:0000256" key="4">
    <source>
        <dbReference type="RuleBase" id="RU003744"/>
    </source>
</evidence>
<keyword evidence="8" id="KW-1185">Reference proteome</keyword>
<sequence>MEEKNMKKLALMLLASTSLLAACGGGTAEDSSATGSEDSGIKETLVMGLDDTFAPMGFKDESGEIVGFDVDLAKEVAERLDVEITFQPIDWAMKETELASGNIDMIWNGYTITEERKEKVLFTEPYLNNSQIIVTMADSDIETKADLAGKVIATQQGSAAFDAINADETGIAAEFDGGTAILYPTFNDVFNDLESGRSDAIVVDEVLGRYTMKQKGEEKYAVLTDNFGDEEYGVGLRKDDVALKEAIDEALNDMREDGTYDEIYTTWFAE</sequence>